<keyword evidence="3" id="KW-1185">Reference proteome</keyword>
<dbReference type="Pfam" id="PF13431">
    <property type="entry name" value="TPR_17"/>
    <property type="match status" value="1"/>
</dbReference>
<evidence type="ECO:0000256" key="1">
    <source>
        <dbReference type="PROSITE-ProRule" id="PRU00339"/>
    </source>
</evidence>
<dbReference type="PROSITE" id="PS50005">
    <property type="entry name" value="TPR"/>
    <property type="match status" value="2"/>
</dbReference>
<feature type="repeat" description="TPR" evidence="1">
    <location>
        <begin position="106"/>
        <end position="139"/>
    </location>
</feature>
<dbReference type="RefSeq" id="WP_078809800.1">
    <property type="nucleotide sequence ID" value="NZ_FUWM01000009.1"/>
</dbReference>
<accession>A0A1T4LZQ1</accession>
<keyword evidence="1" id="KW-0802">TPR repeat</keyword>
<dbReference type="Proteomes" id="UP000190625">
    <property type="component" value="Unassembled WGS sequence"/>
</dbReference>
<dbReference type="OrthoDB" id="2112334at2"/>
<organism evidence="2 3">
    <name type="scientific">Selenihalanaerobacter shriftii</name>
    <dbReference type="NCBI Taxonomy" id="142842"/>
    <lineage>
        <taxon>Bacteria</taxon>
        <taxon>Bacillati</taxon>
        <taxon>Bacillota</taxon>
        <taxon>Clostridia</taxon>
        <taxon>Halanaerobiales</taxon>
        <taxon>Halobacteroidaceae</taxon>
        <taxon>Selenihalanaerobacter</taxon>
    </lineage>
</organism>
<sequence>MKKIYKVVIIFIVFSLLLFNNQVIAKSKYQAQWQESIKANKKILNQKVKQNDIKKHFKLGVAYANLGKIDLAKKEFDILNELENEQKTEQIIEEYKIKSKKDPNNLFYLNYLGFAYYANDDYQLSLDIFKKIVKKDPKNIWSYNYLGTIYGKLENYDEAEKVLKKSMEIESDKYTHFLLGAVYYKSGHIFKALYHMGHSGNVGTKFMD</sequence>
<dbReference type="InterPro" id="IPR011990">
    <property type="entry name" value="TPR-like_helical_dom_sf"/>
</dbReference>
<dbReference type="Pfam" id="PF13181">
    <property type="entry name" value="TPR_8"/>
    <property type="match status" value="1"/>
</dbReference>
<gene>
    <name evidence="2" type="ORF">SAMN02745118_01318</name>
</gene>
<dbReference type="AlphaFoldDB" id="A0A1T4LZQ1"/>
<evidence type="ECO:0000313" key="2">
    <source>
        <dbReference type="EMBL" id="SJZ60142.1"/>
    </source>
</evidence>
<dbReference type="InterPro" id="IPR019734">
    <property type="entry name" value="TPR_rpt"/>
</dbReference>
<dbReference type="SMART" id="SM00028">
    <property type="entry name" value="TPR"/>
    <property type="match status" value="3"/>
</dbReference>
<dbReference type="STRING" id="142842.SAMN02745118_01318"/>
<dbReference type="Gene3D" id="1.25.40.10">
    <property type="entry name" value="Tetratricopeptide repeat domain"/>
    <property type="match status" value="2"/>
</dbReference>
<feature type="repeat" description="TPR" evidence="1">
    <location>
        <begin position="140"/>
        <end position="173"/>
    </location>
</feature>
<dbReference type="SUPFAM" id="SSF48452">
    <property type="entry name" value="TPR-like"/>
    <property type="match status" value="1"/>
</dbReference>
<name>A0A1T4LZQ1_9FIRM</name>
<protein>
    <submittedName>
        <fullName evidence="2">Tetratricopeptide repeat-containing protein</fullName>
    </submittedName>
</protein>
<reference evidence="3" key="1">
    <citation type="submission" date="2017-02" db="EMBL/GenBank/DDBJ databases">
        <authorList>
            <person name="Varghese N."/>
            <person name="Submissions S."/>
        </authorList>
    </citation>
    <scope>NUCLEOTIDE SEQUENCE [LARGE SCALE GENOMIC DNA]</scope>
    <source>
        <strain evidence="3">ATCC BAA-73</strain>
    </source>
</reference>
<evidence type="ECO:0000313" key="3">
    <source>
        <dbReference type="Proteomes" id="UP000190625"/>
    </source>
</evidence>
<dbReference type="EMBL" id="FUWM01000009">
    <property type="protein sequence ID" value="SJZ60142.1"/>
    <property type="molecule type" value="Genomic_DNA"/>
</dbReference>
<proteinExistence type="predicted"/>